<evidence type="ECO:0000313" key="3">
    <source>
        <dbReference type="Proteomes" id="UP000479526"/>
    </source>
</evidence>
<dbReference type="EMBL" id="WXEW01000009">
    <property type="protein sequence ID" value="NAS25811.1"/>
    <property type="molecule type" value="Genomic_DNA"/>
</dbReference>
<reference evidence="2 3" key="1">
    <citation type="submission" date="2020-01" db="EMBL/GenBank/DDBJ databases">
        <title>Herbidospora sp. NEAU-GS84 nov., a novel actinomycete isolated from soil.</title>
        <authorList>
            <person name="Han L."/>
        </authorList>
    </citation>
    <scope>NUCLEOTIDE SEQUENCE [LARGE SCALE GENOMIC DNA]</scope>
    <source>
        <strain evidence="2 3">NEAU-GS84</strain>
    </source>
</reference>
<comment type="caution">
    <text evidence="2">The sequence shown here is derived from an EMBL/GenBank/DDBJ whole genome shotgun (WGS) entry which is preliminary data.</text>
</comment>
<dbReference type="Proteomes" id="UP000479526">
    <property type="component" value="Unassembled WGS sequence"/>
</dbReference>
<name>A0A7C9N0K1_9ACTN</name>
<keyword evidence="1" id="KW-0732">Signal</keyword>
<sequence>MRSLITAGVFALAAGLSATPAAPATAEAEATITCHGGSFNASLNPGVTFKRATSQITGNGDLGVCSSEPNKKITGGVFRIVASGTGNCPSPLTAGYGRLQIAWNDGTTTEAPQASIRLEATRFSIEAGNMRLSGRATTSPIELATKCVTSGLTSYTGAVDIFTLGAN</sequence>
<feature type="chain" id="PRO_5028824087" evidence="1">
    <location>
        <begin position="27"/>
        <end position="167"/>
    </location>
</feature>
<protein>
    <submittedName>
        <fullName evidence="2">Uncharacterized protein</fullName>
    </submittedName>
</protein>
<dbReference type="AlphaFoldDB" id="A0A7C9N0K1"/>
<organism evidence="2 3">
    <name type="scientific">Herbidospora solisilvae</name>
    <dbReference type="NCBI Taxonomy" id="2696284"/>
    <lineage>
        <taxon>Bacteria</taxon>
        <taxon>Bacillati</taxon>
        <taxon>Actinomycetota</taxon>
        <taxon>Actinomycetes</taxon>
        <taxon>Streptosporangiales</taxon>
        <taxon>Streptosporangiaceae</taxon>
        <taxon>Herbidospora</taxon>
    </lineage>
</organism>
<proteinExistence type="predicted"/>
<accession>A0A7C9N0K1</accession>
<evidence type="ECO:0000256" key="1">
    <source>
        <dbReference type="SAM" id="SignalP"/>
    </source>
</evidence>
<gene>
    <name evidence="2" type="ORF">GT755_29535</name>
</gene>
<feature type="signal peptide" evidence="1">
    <location>
        <begin position="1"/>
        <end position="26"/>
    </location>
</feature>
<dbReference type="RefSeq" id="WP_161482846.1">
    <property type="nucleotide sequence ID" value="NZ_WXEW01000009.1"/>
</dbReference>
<evidence type="ECO:0000313" key="2">
    <source>
        <dbReference type="EMBL" id="NAS25811.1"/>
    </source>
</evidence>
<keyword evidence="3" id="KW-1185">Reference proteome</keyword>